<dbReference type="Pfam" id="PF01628">
    <property type="entry name" value="HrcA"/>
    <property type="match status" value="1"/>
</dbReference>
<proteinExistence type="inferred from homology"/>
<keyword evidence="1 5" id="KW-0678">Repressor</keyword>
<dbReference type="InterPro" id="IPR036390">
    <property type="entry name" value="WH_DNA-bd_sf"/>
</dbReference>
<dbReference type="GO" id="GO:0045892">
    <property type="term" value="P:negative regulation of DNA-templated transcription"/>
    <property type="evidence" value="ECO:0007669"/>
    <property type="project" value="UniProtKB-UniRule"/>
</dbReference>
<dbReference type="InterPro" id="IPR036388">
    <property type="entry name" value="WH-like_DNA-bd_sf"/>
</dbReference>
<dbReference type="PANTHER" id="PTHR34824">
    <property type="entry name" value="HEAT-INDUCIBLE TRANSCRIPTION REPRESSOR HRCA"/>
    <property type="match status" value="1"/>
</dbReference>
<dbReference type="SUPFAM" id="SSF55781">
    <property type="entry name" value="GAF domain-like"/>
    <property type="match status" value="1"/>
</dbReference>
<dbReference type="HAMAP" id="MF_00081">
    <property type="entry name" value="HrcA"/>
    <property type="match status" value="1"/>
</dbReference>
<keyword evidence="2 5" id="KW-0805">Transcription regulation</keyword>
<evidence type="ECO:0000313" key="8">
    <source>
        <dbReference type="Proteomes" id="UP000176581"/>
    </source>
</evidence>
<comment type="caution">
    <text evidence="7">The sequence shown here is derived from an EMBL/GenBank/DDBJ whole genome shotgun (WGS) entry which is preliminary data.</text>
</comment>
<dbReference type="GO" id="GO:0003677">
    <property type="term" value="F:DNA binding"/>
    <property type="evidence" value="ECO:0007669"/>
    <property type="project" value="InterPro"/>
</dbReference>
<comment type="function">
    <text evidence="5">Negative regulator of class I heat shock genes (grpE-dnaK-dnaJ and groELS operons). Prevents heat-shock induction of these operons.</text>
</comment>
<evidence type="ECO:0000259" key="6">
    <source>
        <dbReference type="Pfam" id="PF01628"/>
    </source>
</evidence>
<dbReference type="Gene3D" id="3.30.450.40">
    <property type="match status" value="1"/>
</dbReference>
<evidence type="ECO:0000256" key="4">
    <source>
        <dbReference type="ARBA" id="ARBA00023163"/>
    </source>
</evidence>
<reference evidence="7 8" key="1">
    <citation type="journal article" date="2016" name="Nat. Commun.">
        <title>Thousands of microbial genomes shed light on interconnected biogeochemical processes in an aquifer system.</title>
        <authorList>
            <person name="Anantharaman K."/>
            <person name="Brown C.T."/>
            <person name="Hug L.A."/>
            <person name="Sharon I."/>
            <person name="Castelle C.J."/>
            <person name="Probst A.J."/>
            <person name="Thomas B.C."/>
            <person name="Singh A."/>
            <person name="Wilkins M.J."/>
            <person name="Karaoz U."/>
            <person name="Brodie E.L."/>
            <person name="Williams K.H."/>
            <person name="Hubbard S.S."/>
            <person name="Banfield J.F."/>
        </authorList>
    </citation>
    <scope>NUCLEOTIDE SEQUENCE [LARGE SCALE GENOMIC DNA]</scope>
</reference>
<name>A0A1F8FRY4_9BACT</name>
<keyword evidence="3 5" id="KW-0346">Stress response</keyword>
<evidence type="ECO:0000256" key="3">
    <source>
        <dbReference type="ARBA" id="ARBA00023016"/>
    </source>
</evidence>
<evidence type="ECO:0000313" key="7">
    <source>
        <dbReference type="EMBL" id="OGN15775.1"/>
    </source>
</evidence>
<organism evidence="7 8">
    <name type="scientific">Candidatus Yanofskybacteria bacterium RIFCSPHIGHO2_02_FULL_43_22</name>
    <dbReference type="NCBI Taxonomy" id="1802681"/>
    <lineage>
        <taxon>Bacteria</taxon>
        <taxon>Candidatus Yanofskyibacteriota</taxon>
    </lineage>
</organism>
<evidence type="ECO:0000256" key="2">
    <source>
        <dbReference type="ARBA" id="ARBA00023015"/>
    </source>
</evidence>
<protein>
    <recommendedName>
        <fullName evidence="5">Heat-inducible transcription repressor HrcA</fullName>
    </recommendedName>
</protein>
<dbReference type="InterPro" id="IPR021153">
    <property type="entry name" value="HrcA_C"/>
</dbReference>
<gene>
    <name evidence="5" type="primary">hrcA</name>
    <name evidence="7" type="ORF">A3J47_00150</name>
</gene>
<dbReference type="AlphaFoldDB" id="A0A1F8FRY4"/>
<evidence type="ECO:0000256" key="1">
    <source>
        <dbReference type="ARBA" id="ARBA00022491"/>
    </source>
</evidence>
<keyword evidence="4 5" id="KW-0804">Transcription</keyword>
<dbReference type="EMBL" id="MGJV01000007">
    <property type="protein sequence ID" value="OGN15775.1"/>
    <property type="molecule type" value="Genomic_DNA"/>
</dbReference>
<dbReference type="InterPro" id="IPR029016">
    <property type="entry name" value="GAF-like_dom_sf"/>
</dbReference>
<comment type="similarity">
    <text evidence="5">Belongs to the HrcA family.</text>
</comment>
<sequence>MITDRQEKLLNFIIKEYVKTAKPVGSALVAKKGDFCLGPASLRSEMCELEQAGYLSHLHTSGGRVPTDKAYRYFVNNLIRHEDFEPAANEKRKIRTVISSAEDPRRLNKNIAQMLSELSDNVVITKIMDDPDFYKVGLASLFEFPEFREMNRIFEVTNLFDRFETIFDKIEKHFFSQLEDEFQLFIGNENPLGHIKDETMILAKYSLPDGLRGSLTMIGPTRMNYERNISLVKYTTDELNKLADTI</sequence>
<feature type="domain" description="Heat-inducible transcription repressor HrcA C-terminal" evidence="6">
    <location>
        <begin position="102"/>
        <end position="229"/>
    </location>
</feature>
<evidence type="ECO:0000256" key="5">
    <source>
        <dbReference type="HAMAP-Rule" id="MF_00081"/>
    </source>
</evidence>
<dbReference type="Proteomes" id="UP000176581">
    <property type="component" value="Unassembled WGS sequence"/>
</dbReference>
<accession>A0A1F8FRY4</accession>
<dbReference type="Gene3D" id="1.10.10.10">
    <property type="entry name" value="Winged helix-like DNA-binding domain superfamily/Winged helix DNA-binding domain"/>
    <property type="match status" value="1"/>
</dbReference>
<dbReference type="InterPro" id="IPR002571">
    <property type="entry name" value="HrcA"/>
</dbReference>
<dbReference type="PANTHER" id="PTHR34824:SF1">
    <property type="entry name" value="HEAT-INDUCIBLE TRANSCRIPTION REPRESSOR HRCA"/>
    <property type="match status" value="1"/>
</dbReference>
<dbReference type="SUPFAM" id="SSF46785">
    <property type="entry name" value="Winged helix' DNA-binding domain"/>
    <property type="match status" value="1"/>
</dbReference>